<name>A0A3D9C969_9FLAO</name>
<evidence type="ECO:0000256" key="3">
    <source>
        <dbReference type="ARBA" id="ARBA00022989"/>
    </source>
</evidence>
<proteinExistence type="predicted"/>
<keyword evidence="2 5" id="KW-0812">Transmembrane</keyword>
<evidence type="ECO:0000256" key="1">
    <source>
        <dbReference type="ARBA" id="ARBA00004141"/>
    </source>
</evidence>
<sequence>MASKILKILCILCGIMMINSGLNIFFHYMPMPQMSKELMSVFGSLMNVKWIMPLVAITEIVGGLLLILPKTRALGAILLLPVMLGITVHHLAYDVSGGIIGYILFSIIIWTIVENKHKYAPMVSQDN</sequence>
<evidence type="ECO:0000256" key="5">
    <source>
        <dbReference type="SAM" id="Phobius"/>
    </source>
</evidence>
<keyword evidence="3 5" id="KW-1133">Transmembrane helix</keyword>
<organism evidence="6 7">
    <name type="scientific">Chryseobacterium pennae</name>
    <dbReference type="NCBI Taxonomy" id="2258962"/>
    <lineage>
        <taxon>Bacteria</taxon>
        <taxon>Pseudomonadati</taxon>
        <taxon>Bacteroidota</taxon>
        <taxon>Flavobacteriia</taxon>
        <taxon>Flavobacteriales</taxon>
        <taxon>Weeksellaceae</taxon>
        <taxon>Chryseobacterium group</taxon>
        <taxon>Chryseobacterium</taxon>
    </lineage>
</organism>
<dbReference type="GO" id="GO:0016020">
    <property type="term" value="C:membrane"/>
    <property type="evidence" value="ECO:0007669"/>
    <property type="project" value="UniProtKB-SubCell"/>
</dbReference>
<evidence type="ECO:0000313" key="6">
    <source>
        <dbReference type="EMBL" id="REC62248.1"/>
    </source>
</evidence>
<evidence type="ECO:0000256" key="4">
    <source>
        <dbReference type="ARBA" id="ARBA00023136"/>
    </source>
</evidence>
<dbReference type="Pfam" id="PF07681">
    <property type="entry name" value="DoxX"/>
    <property type="match status" value="1"/>
</dbReference>
<keyword evidence="4 5" id="KW-0472">Membrane</keyword>
<comment type="subcellular location">
    <subcellularLocation>
        <location evidence="1">Membrane</location>
        <topology evidence="1">Multi-pass membrane protein</topology>
    </subcellularLocation>
</comment>
<gene>
    <name evidence="6" type="ORF">DRF65_11075</name>
</gene>
<feature type="transmembrane region" description="Helical" evidence="5">
    <location>
        <begin position="97"/>
        <end position="113"/>
    </location>
</feature>
<evidence type="ECO:0000313" key="7">
    <source>
        <dbReference type="Proteomes" id="UP000256686"/>
    </source>
</evidence>
<feature type="transmembrane region" description="Helical" evidence="5">
    <location>
        <begin position="9"/>
        <end position="30"/>
    </location>
</feature>
<dbReference type="AlphaFoldDB" id="A0A3D9C969"/>
<dbReference type="EMBL" id="QNVT01000009">
    <property type="protein sequence ID" value="REC62248.1"/>
    <property type="molecule type" value="Genomic_DNA"/>
</dbReference>
<protein>
    <submittedName>
        <fullName evidence="6">DoxX family protein</fullName>
    </submittedName>
</protein>
<dbReference type="Proteomes" id="UP000256686">
    <property type="component" value="Unassembled WGS sequence"/>
</dbReference>
<dbReference type="RefSeq" id="WP_115970820.1">
    <property type="nucleotide sequence ID" value="NZ_QNVT01000009.1"/>
</dbReference>
<dbReference type="InterPro" id="IPR032808">
    <property type="entry name" value="DoxX"/>
</dbReference>
<keyword evidence="7" id="KW-1185">Reference proteome</keyword>
<reference evidence="7" key="1">
    <citation type="submission" date="2018-06" db="EMBL/GenBank/DDBJ databases">
        <authorList>
            <person name="Lum Nde A."/>
            <person name="Hugo C."/>
        </authorList>
    </citation>
    <scope>NUCLEOTIDE SEQUENCE [LARGE SCALE GENOMIC DNA]</scope>
    <source>
        <strain evidence="7">1_F178</strain>
    </source>
</reference>
<comment type="caution">
    <text evidence="6">The sequence shown here is derived from an EMBL/GenBank/DDBJ whole genome shotgun (WGS) entry which is preliminary data.</text>
</comment>
<feature type="transmembrane region" description="Helical" evidence="5">
    <location>
        <begin position="73"/>
        <end position="91"/>
    </location>
</feature>
<accession>A0A3D9C969</accession>
<feature type="transmembrane region" description="Helical" evidence="5">
    <location>
        <begin position="50"/>
        <end position="68"/>
    </location>
</feature>
<evidence type="ECO:0000256" key="2">
    <source>
        <dbReference type="ARBA" id="ARBA00022692"/>
    </source>
</evidence>